<dbReference type="InterPro" id="IPR009057">
    <property type="entry name" value="Homeodomain-like_sf"/>
</dbReference>
<gene>
    <name evidence="2" type="ORF">SAMN06265355_1432</name>
</gene>
<dbReference type="SUPFAM" id="SSF46689">
    <property type="entry name" value="Homeodomain-like"/>
    <property type="match status" value="1"/>
</dbReference>
<dbReference type="OrthoDB" id="52928at2"/>
<dbReference type="EMBL" id="FZNP01000043">
    <property type="protein sequence ID" value="SNS85802.1"/>
    <property type="molecule type" value="Genomic_DNA"/>
</dbReference>
<feature type="region of interest" description="Disordered" evidence="1">
    <location>
        <begin position="62"/>
        <end position="87"/>
    </location>
</feature>
<accession>A0A239HX02</accession>
<organism evidence="2 3">
    <name type="scientific">Actinomadura mexicana</name>
    <dbReference type="NCBI Taxonomy" id="134959"/>
    <lineage>
        <taxon>Bacteria</taxon>
        <taxon>Bacillati</taxon>
        <taxon>Actinomycetota</taxon>
        <taxon>Actinomycetes</taxon>
        <taxon>Streptosporangiales</taxon>
        <taxon>Thermomonosporaceae</taxon>
        <taxon>Actinomadura</taxon>
    </lineage>
</organism>
<evidence type="ECO:0000313" key="2">
    <source>
        <dbReference type="EMBL" id="SNS85802.1"/>
    </source>
</evidence>
<name>A0A239HX02_9ACTN</name>
<dbReference type="RefSeq" id="WP_143227499.1">
    <property type="nucleotide sequence ID" value="NZ_FZNP01000043.1"/>
</dbReference>
<evidence type="ECO:0000313" key="3">
    <source>
        <dbReference type="Proteomes" id="UP000198420"/>
    </source>
</evidence>
<feature type="compositionally biased region" description="Basic and acidic residues" evidence="1">
    <location>
        <begin position="78"/>
        <end position="87"/>
    </location>
</feature>
<keyword evidence="3" id="KW-1185">Reference proteome</keyword>
<evidence type="ECO:0000256" key="1">
    <source>
        <dbReference type="SAM" id="MobiDB-lite"/>
    </source>
</evidence>
<protein>
    <submittedName>
        <fullName evidence="2">Transposase</fullName>
    </submittedName>
</protein>
<reference evidence="3" key="1">
    <citation type="submission" date="2017-06" db="EMBL/GenBank/DDBJ databases">
        <authorList>
            <person name="Varghese N."/>
            <person name="Submissions S."/>
        </authorList>
    </citation>
    <scope>NUCLEOTIDE SEQUENCE [LARGE SCALE GENOMIC DNA]</scope>
    <source>
        <strain evidence="3">DSM 44485</strain>
    </source>
</reference>
<dbReference type="AlphaFoldDB" id="A0A239HX02"/>
<sequence length="139" mass="15576">MTSHDLPSSDGPRTGRPKRRTFTAAYKLRMVEEYDAAEHGDKGALLRREGLYESSVQLWRRQRDAGELTAAGTSRPAAKKEKTPEQAELEQLRKEKARLERQNTAMARKLKQTEAALDIMGKGIALLETMSESADTENS</sequence>
<dbReference type="Proteomes" id="UP000198420">
    <property type="component" value="Unassembled WGS sequence"/>
</dbReference>
<feature type="region of interest" description="Disordered" evidence="1">
    <location>
        <begin position="1"/>
        <end position="21"/>
    </location>
</feature>
<proteinExistence type="predicted"/>